<proteinExistence type="predicted"/>
<evidence type="ECO:0000256" key="1">
    <source>
        <dbReference type="SAM" id="MobiDB-lite"/>
    </source>
</evidence>
<reference evidence="3" key="1">
    <citation type="submission" date="2022-08" db="EMBL/GenBank/DDBJ databases">
        <title>Novel sulfate-reducing endosymbionts in the free-living metamonad Anaeramoeba.</title>
        <authorList>
            <person name="Jerlstrom-Hultqvist J."/>
            <person name="Cepicka I."/>
            <person name="Gallot-Lavallee L."/>
            <person name="Salas-Leiva D."/>
            <person name="Curtis B.A."/>
            <person name="Zahonova K."/>
            <person name="Pipaliya S."/>
            <person name="Dacks J."/>
            <person name="Roger A.J."/>
        </authorList>
    </citation>
    <scope>NUCLEOTIDE SEQUENCE</scope>
    <source>
        <strain evidence="3">Schooner1</strain>
    </source>
</reference>
<comment type="caution">
    <text evidence="3">The sequence shown here is derived from an EMBL/GenBank/DDBJ whole genome shotgun (WGS) entry which is preliminary data.</text>
</comment>
<dbReference type="EMBL" id="JAOAOG010000292">
    <property type="protein sequence ID" value="KAJ6232474.1"/>
    <property type="molecule type" value="Genomic_DNA"/>
</dbReference>
<sequence length="304" mass="36214">MIKKSSPSKKMKQVREKNKKKTLKLVDQELEKKRLENAKESEKENEKESEKESEELEKIKKDLRSLEGFEEFCKSIYKNPHHLSEHIQDLYMSEDPNLQLFALKLLAKPKKFAAFFADLYEEQELINLKKKQKLRREEGRRKKEEEKRRSEREKNIKPIQPTTKTSSYGRYSPKPYYGYNYDNSYSYRTKPNEKPTQMNPPNYLDTNDLRYNLQTNSYHTTTLYPPKKTSQIDEIKTPYNSTNKTTRYERNSYTQKKIPQKPKYDESIIQTLIEFGVPRERCIDCLNRANGDIAVAANLYYSNL</sequence>
<dbReference type="Proteomes" id="UP001150062">
    <property type="component" value="Unassembled WGS sequence"/>
</dbReference>
<keyword evidence="4" id="KW-1185">Reference proteome</keyword>
<feature type="compositionally biased region" description="Basic and acidic residues" evidence="1">
    <location>
        <begin position="135"/>
        <end position="156"/>
    </location>
</feature>
<feature type="compositionally biased region" description="Basic residues" evidence="1">
    <location>
        <begin position="1"/>
        <end position="23"/>
    </location>
</feature>
<feature type="compositionally biased region" description="Polar residues" evidence="1">
    <location>
        <begin position="160"/>
        <end position="169"/>
    </location>
</feature>
<dbReference type="SMART" id="SM00165">
    <property type="entry name" value="UBA"/>
    <property type="match status" value="1"/>
</dbReference>
<gene>
    <name evidence="3" type="ORF">M0813_04997</name>
</gene>
<dbReference type="Gene3D" id="1.10.8.10">
    <property type="entry name" value="DNA helicase RuvA subunit, C-terminal domain"/>
    <property type="match status" value="1"/>
</dbReference>
<protein>
    <recommendedName>
        <fullName evidence="2">UBA domain-containing protein</fullName>
    </recommendedName>
</protein>
<evidence type="ECO:0000313" key="3">
    <source>
        <dbReference type="EMBL" id="KAJ6232474.1"/>
    </source>
</evidence>
<accession>A0ABQ8XK49</accession>
<feature type="region of interest" description="Disordered" evidence="1">
    <location>
        <begin position="1"/>
        <end position="57"/>
    </location>
</feature>
<dbReference type="InterPro" id="IPR009060">
    <property type="entry name" value="UBA-like_sf"/>
</dbReference>
<organism evidence="3 4">
    <name type="scientific">Anaeramoeba flamelloides</name>
    <dbReference type="NCBI Taxonomy" id="1746091"/>
    <lineage>
        <taxon>Eukaryota</taxon>
        <taxon>Metamonada</taxon>
        <taxon>Anaeramoebidae</taxon>
        <taxon>Anaeramoeba</taxon>
    </lineage>
</organism>
<dbReference type="SUPFAM" id="SSF46934">
    <property type="entry name" value="UBA-like"/>
    <property type="match status" value="1"/>
</dbReference>
<feature type="domain" description="UBA" evidence="2">
    <location>
        <begin position="263"/>
        <end position="303"/>
    </location>
</feature>
<feature type="compositionally biased region" description="Basic and acidic residues" evidence="1">
    <location>
        <begin position="24"/>
        <end position="57"/>
    </location>
</feature>
<dbReference type="PROSITE" id="PS50030">
    <property type="entry name" value="UBA"/>
    <property type="match status" value="1"/>
</dbReference>
<name>A0ABQ8XK49_9EUKA</name>
<evidence type="ECO:0000313" key="4">
    <source>
        <dbReference type="Proteomes" id="UP001150062"/>
    </source>
</evidence>
<evidence type="ECO:0000259" key="2">
    <source>
        <dbReference type="PROSITE" id="PS50030"/>
    </source>
</evidence>
<feature type="region of interest" description="Disordered" evidence="1">
    <location>
        <begin position="132"/>
        <end position="174"/>
    </location>
</feature>
<dbReference type="InterPro" id="IPR015940">
    <property type="entry name" value="UBA"/>
</dbReference>